<evidence type="ECO:0000313" key="8">
    <source>
        <dbReference type="Proteomes" id="UP000199361"/>
    </source>
</evidence>
<keyword evidence="3" id="KW-0804">Transcription</keyword>
<dbReference type="EMBL" id="FOHX01000001">
    <property type="protein sequence ID" value="SES82603.1"/>
    <property type="molecule type" value="Genomic_DNA"/>
</dbReference>
<dbReference type="GO" id="GO:0003700">
    <property type="term" value="F:DNA-binding transcription factor activity"/>
    <property type="evidence" value="ECO:0007669"/>
    <property type="project" value="TreeGrafter"/>
</dbReference>
<dbReference type="Pfam" id="PF00440">
    <property type="entry name" value="TetR_N"/>
    <property type="match status" value="1"/>
</dbReference>
<dbReference type="PROSITE" id="PS01081">
    <property type="entry name" value="HTH_TETR_1"/>
    <property type="match status" value="1"/>
</dbReference>
<dbReference type="InterPro" id="IPR023772">
    <property type="entry name" value="DNA-bd_HTH_TetR-type_CS"/>
</dbReference>
<dbReference type="Proteomes" id="UP000199361">
    <property type="component" value="Unassembled WGS sequence"/>
</dbReference>
<accession>A0A1H9ZN38</accession>
<protein>
    <submittedName>
        <fullName evidence="7">DNA-binding transcriptional regulator, AcrR family</fullName>
    </submittedName>
</protein>
<keyword evidence="2 4" id="KW-0238">DNA-binding</keyword>
<reference evidence="7 8" key="1">
    <citation type="submission" date="2016-10" db="EMBL/GenBank/DDBJ databases">
        <authorList>
            <person name="de Groot N.N."/>
        </authorList>
    </citation>
    <scope>NUCLEOTIDE SEQUENCE [LARGE SCALE GENOMIC DNA]</scope>
    <source>
        <strain evidence="7 8">CGMCC 4.5598</strain>
    </source>
</reference>
<dbReference type="AlphaFoldDB" id="A0A1H9ZN38"/>
<dbReference type="InterPro" id="IPR009057">
    <property type="entry name" value="Homeodomain-like_sf"/>
</dbReference>
<feature type="domain" description="HTH tetR-type" evidence="6">
    <location>
        <begin position="16"/>
        <end position="76"/>
    </location>
</feature>
<dbReference type="GO" id="GO:0000976">
    <property type="term" value="F:transcription cis-regulatory region binding"/>
    <property type="evidence" value="ECO:0007669"/>
    <property type="project" value="TreeGrafter"/>
</dbReference>
<sequence length="233" mass="25268">MQYSSAMAGLRERKKQRTRRALIDAALQLFARKGYADTTLAEIAATAEVSTRTFFSYFSGKDDLLFHDGEERMERALALLAGRRPGETAGALLLRLVEAGFGWALEDEALTFEEAELRMRLIMAEPALRARALLLMYDGQLRVAAALRQACQDELDEVEAAAAVGALFGAVKLAVMAHLGHDRSLKDIQTTARRAAELALDGLRALDTPPAEARQGATRAAGRVPVEPPGMAS</sequence>
<evidence type="ECO:0000256" key="3">
    <source>
        <dbReference type="ARBA" id="ARBA00023163"/>
    </source>
</evidence>
<feature type="region of interest" description="Disordered" evidence="5">
    <location>
        <begin position="209"/>
        <end position="233"/>
    </location>
</feature>
<dbReference type="STRING" id="568860.SAMN05421811_101468"/>
<evidence type="ECO:0000259" key="6">
    <source>
        <dbReference type="PROSITE" id="PS50977"/>
    </source>
</evidence>
<feature type="DNA-binding region" description="H-T-H motif" evidence="4">
    <location>
        <begin position="39"/>
        <end position="58"/>
    </location>
</feature>
<keyword evidence="8" id="KW-1185">Reference proteome</keyword>
<organism evidence="7 8">
    <name type="scientific">Nonomuraea wenchangensis</name>
    <dbReference type="NCBI Taxonomy" id="568860"/>
    <lineage>
        <taxon>Bacteria</taxon>
        <taxon>Bacillati</taxon>
        <taxon>Actinomycetota</taxon>
        <taxon>Actinomycetes</taxon>
        <taxon>Streptosporangiales</taxon>
        <taxon>Streptosporangiaceae</taxon>
        <taxon>Nonomuraea</taxon>
    </lineage>
</organism>
<evidence type="ECO:0000256" key="2">
    <source>
        <dbReference type="ARBA" id="ARBA00023125"/>
    </source>
</evidence>
<proteinExistence type="predicted"/>
<evidence type="ECO:0000256" key="4">
    <source>
        <dbReference type="PROSITE-ProRule" id="PRU00335"/>
    </source>
</evidence>
<dbReference type="PRINTS" id="PR00455">
    <property type="entry name" value="HTHTETR"/>
</dbReference>
<name>A0A1H9ZN38_9ACTN</name>
<dbReference type="PANTHER" id="PTHR30055:SF234">
    <property type="entry name" value="HTH-TYPE TRANSCRIPTIONAL REGULATOR BETI"/>
    <property type="match status" value="1"/>
</dbReference>
<gene>
    <name evidence="7" type="ORF">SAMN05421811_101468</name>
</gene>
<dbReference type="PANTHER" id="PTHR30055">
    <property type="entry name" value="HTH-TYPE TRANSCRIPTIONAL REGULATOR RUTR"/>
    <property type="match status" value="1"/>
</dbReference>
<evidence type="ECO:0000256" key="1">
    <source>
        <dbReference type="ARBA" id="ARBA00023015"/>
    </source>
</evidence>
<dbReference type="InterPro" id="IPR001647">
    <property type="entry name" value="HTH_TetR"/>
</dbReference>
<evidence type="ECO:0000256" key="5">
    <source>
        <dbReference type="SAM" id="MobiDB-lite"/>
    </source>
</evidence>
<dbReference type="InterPro" id="IPR050109">
    <property type="entry name" value="HTH-type_TetR-like_transc_reg"/>
</dbReference>
<dbReference type="SUPFAM" id="SSF46689">
    <property type="entry name" value="Homeodomain-like"/>
    <property type="match status" value="1"/>
</dbReference>
<keyword evidence="1" id="KW-0805">Transcription regulation</keyword>
<evidence type="ECO:0000313" key="7">
    <source>
        <dbReference type="EMBL" id="SES82603.1"/>
    </source>
</evidence>
<dbReference type="Gene3D" id="1.10.357.10">
    <property type="entry name" value="Tetracycline Repressor, domain 2"/>
    <property type="match status" value="1"/>
</dbReference>
<dbReference type="PROSITE" id="PS50977">
    <property type="entry name" value="HTH_TETR_2"/>
    <property type="match status" value="1"/>
</dbReference>